<comment type="caution">
    <text evidence="1">The sequence shown here is derived from an EMBL/GenBank/DDBJ whole genome shotgun (WGS) entry which is preliminary data.</text>
</comment>
<keyword evidence="2" id="KW-1185">Reference proteome</keyword>
<proteinExistence type="predicted"/>
<reference evidence="2" key="1">
    <citation type="journal article" date="2024" name="Proc. Natl. Acad. Sci. U.S.A.">
        <title>Extraordinary preservation of gene collinearity over three hundred million years revealed in homosporous lycophytes.</title>
        <authorList>
            <person name="Li C."/>
            <person name="Wickell D."/>
            <person name="Kuo L.Y."/>
            <person name="Chen X."/>
            <person name="Nie B."/>
            <person name="Liao X."/>
            <person name="Peng D."/>
            <person name="Ji J."/>
            <person name="Jenkins J."/>
            <person name="Williams M."/>
            <person name="Shu S."/>
            <person name="Plott C."/>
            <person name="Barry K."/>
            <person name="Rajasekar S."/>
            <person name="Grimwood J."/>
            <person name="Han X."/>
            <person name="Sun S."/>
            <person name="Hou Z."/>
            <person name="He W."/>
            <person name="Dai G."/>
            <person name="Sun C."/>
            <person name="Schmutz J."/>
            <person name="Leebens-Mack J.H."/>
            <person name="Li F.W."/>
            <person name="Wang L."/>
        </authorList>
    </citation>
    <scope>NUCLEOTIDE SEQUENCE [LARGE SCALE GENOMIC DNA]</scope>
    <source>
        <strain evidence="2">cv. PW_Plant_1</strain>
    </source>
</reference>
<accession>A0ACC2B5D7</accession>
<protein>
    <submittedName>
        <fullName evidence="1">Uncharacterized protein</fullName>
    </submittedName>
</protein>
<dbReference type="EMBL" id="CM055108">
    <property type="protein sequence ID" value="KAJ7524950.1"/>
    <property type="molecule type" value="Genomic_DNA"/>
</dbReference>
<evidence type="ECO:0000313" key="1">
    <source>
        <dbReference type="EMBL" id="KAJ7524950.1"/>
    </source>
</evidence>
<evidence type="ECO:0000313" key="2">
    <source>
        <dbReference type="Proteomes" id="UP001162992"/>
    </source>
</evidence>
<gene>
    <name evidence="1" type="ORF">O6H91_17G029100</name>
</gene>
<organism evidence="1 2">
    <name type="scientific">Diphasiastrum complanatum</name>
    <name type="common">Issler's clubmoss</name>
    <name type="synonym">Lycopodium complanatum</name>
    <dbReference type="NCBI Taxonomy" id="34168"/>
    <lineage>
        <taxon>Eukaryota</taxon>
        <taxon>Viridiplantae</taxon>
        <taxon>Streptophyta</taxon>
        <taxon>Embryophyta</taxon>
        <taxon>Tracheophyta</taxon>
        <taxon>Lycopodiopsida</taxon>
        <taxon>Lycopodiales</taxon>
        <taxon>Lycopodiaceae</taxon>
        <taxon>Lycopodioideae</taxon>
        <taxon>Diphasiastrum</taxon>
    </lineage>
</organism>
<name>A0ACC2B5D7_DIPCM</name>
<dbReference type="Proteomes" id="UP001162992">
    <property type="component" value="Chromosome 17"/>
</dbReference>
<sequence length="758" mass="84281">MMLAFERELAGETHIPQDNLEESMEVIPNSLCFLDQQKSWISQEDVGCFKKKLQLLECMSPTISRVSFESNSSWSIQTPATSEEDPRSDSSSVESLSSKKRSRSSIVELVMGSLASEELTREFNSPLKSHKIAATKDGDESGYGGEQFEEVIQGWMAPCQTSLLKHFSTTSEDEFQGQLEFICMEESGYGAAAQIDGEDELSKSLMQFIHGSVEAAEEISAANSSPSSSLTDFLNICPLFRESCESINMLEDSDNSPNEWSILETFELKDKDSESQDQILNLEDAAAPLEQARTKTAAQKDENFERGMMLNAESYDQALYYHGYKSLTNESSNSHVQLHSSQSEKAGSSEPVPRGFLELQELMMSLSPQLGKALTSEADVIGIRVVHLLLAGAEAVSCMNVDLATVILARLKELASCNGSTIQRVASYFTEGLQCRVEGVKSLYKGQPTDSFHEMFAAFQALQEISPYIKFGHFTANQAILEAVGEDRKVHIIDYDIAEGVQWPSLMQALANRKSGPPHLRITVLCRPDMKRALTTVQTTGKRLAECAASFGIPFVFHQLKIDDEGEFRHSSLKILKGETLVVNCMLHLPHMPHRSPNAVLSFFRAMQRLSPTILALVEEELSCGFPSFDGHFYEAFQHYCAIFDSLEASLSSEIMTRTSVERIFLGPRIKSTLNFSNNHHNPAPPTEDLTGKRWSDLARSAGFKVAPLSTYNYCQAKLLVGLFKEGYQLKEDSNLQRLTLGWISKSLIAASVWYCTN</sequence>